<dbReference type="Proteomes" id="UP000463951">
    <property type="component" value="Chromosome"/>
</dbReference>
<dbReference type="AlphaFoldDB" id="A0A499UQD6"/>
<evidence type="ECO:0000313" key="2">
    <source>
        <dbReference type="Proteomes" id="UP000463951"/>
    </source>
</evidence>
<sequence>MKHLIARRAVAERSLVTIRQDTAGAGAPEARRRRCASRLSRPSATGCRSWLAQNGSRLPAETLGAVTVSQAQLPDQWCTA</sequence>
<evidence type="ECO:0000313" key="1">
    <source>
        <dbReference type="EMBL" id="BBJ42810.1"/>
    </source>
</evidence>
<name>A0A499UQD6_9ACTN</name>
<protein>
    <submittedName>
        <fullName evidence="1">Uncharacterized protein</fullName>
    </submittedName>
</protein>
<reference evidence="1 2" key="1">
    <citation type="journal article" date="2020" name="Int. J. Syst. Evol. Microbiol.">
        <title>Reclassification of Streptomyces castelarensis and Streptomyces sporoclivatus as later heterotypic synonyms of Streptomyces antimycoticus.</title>
        <authorList>
            <person name="Komaki H."/>
            <person name="Tamura T."/>
        </authorList>
    </citation>
    <scope>NUCLEOTIDE SEQUENCE [LARGE SCALE GENOMIC DNA]</scope>
    <source>
        <strain evidence="1 2">NBRC 100767</strain>
    </source>
</reference>
<proteinExistence type="predicted"/>
<dbReference type="EMBL" id="AP019620">
    <property type="protein sequence ID" value="BBJ42810.1"/>
    <property type="molecule type" value="Genomic_DNA"/>
</dbReference>
<gene>
    <name evidence="1" type="ORF">SSPO_055280</name>
</gene>
<organism evidence="1 2">
    <name type="scientific">Streptomyces antimycoticus</name>
    <dbReference type="NCBI Taxonomy" id="68175"/>
    <lineage>
        <taxon>Bacteria</taxon>
        <taxon>Bacillati</taxon>
        <taxon>Actinomycetota</taxon>
        <taxon>Actinomycetes</taxon>
        <taxon>Kitasatosporales</taxon>
        <taxon>Streptomycetaceae</taxon>
        <taxon>Streptomyces</taxon>
        <taxon>Streptomyces violaceusniger group</taxon>
    </lineage>
</organism>
<accession>A0A499UQD6</accession>